<gene>
    <name evidence="2" type="ORF">NDI86_02165</name>
</gene>
<sequence length="251" mass="27398">MAGIEFHDPCIRAVDGSTRIRSRLRALLAEARREVLLSVPVEAVPLVRDRLETAIDNDVAVLLLLYGDGDLPADIDRLATVVRRLPGRVPLTCLVDQWLTLLGWPWVLSDSSDDTLATFVDSSHVTLGLFGEFVGNYWSMGREIHVADPPALPRHYPTFRGGVLGATLHLRQGSKIETTCKIAASGETALPETELTGLILDVRQGLVYPMTNRFPSENGMVLRVDGERVTVGGVGAYVEDYAAESVTLEHA</sequence>
<name>A0ABU2FKE9_9EURY</name>
<dbReference type="Pfam" id="PF11495">
    <property type="entry name" value="Regulator_TrmB"/>
    <property type="match status" value="1"/>
</dbReference>
<keyword evidence="3" id="KW-1185">Reference proteome</keyword>
<evidence type="ECO:0000259" key="1">
    <source>
        <dbReference type="Pfam" id="PF11495"/>
    </source>
</evidence>
<organism evidence="2 3">
    <name type="scientific">Haloarcula onubensis</name>
    <dbReference type="NCBI Taxonomy" id="2950539"/>
    <lineage>
        <taxon>Archaea</taxon>
        <taxon>Methanobacteriati</taxon>
        <taxon>Methanobacteriota</taxon>
        <taxon>Stenosarchaea group</taxon>
        <taxon>Halobacteria</taxon>
        <taxon>Halobacteriales</taxon>
        <taxon>Haloarculaceae</taxon>
        <taxon>Haloarcula</taxon>
    </lineage>
</organism>
<feature type="domain" description="Transcription regulator TrmB C-terminal" evidence="1">
    <location>
        <begin position="13"/>
        <end position="249"/>
    </location>
</feature>
<dbReference type="EMBL" id="JAMQOS010000001">
    <property type="protein sequence ID" value="MDS0280909.1"/>
    <property type="molecule type" value="Genomic_DNA"/>
</dbReference>
<dbReference type="RefSeq" id="WP_310898753.1">
    <property type="nucleotide sequence ID" value="NZ_JAMQOS010000001.1"/>
</dbReference>
<dbReference type="Proteomes" id="UP001268864">
    <property type="component" value="Unassembled WGS sequence"/>
</dbReference>
<evidence type="ECO:0000313" key="3">
    <source>
        <dbReference type="Proteomes" id="UP001268864"/>
    </source>
</evidence>
<dbReference type="InterPro" id="IPR021586">
    <property type="entry name" value="Tscrpt_reg_TrmB_C"/>
</dbReference>
<proteinExistence type="predicted"/>
<accession>A0ABU2FKE9</accession>
<protein>
    <recommendedName>
        <fullName evidence="1">Transcription regulator TrmB C-terminal domain-containing protein</fullName>
    </recommendedName>
</protein>
<evidence type="ECO:0000313" key="2">
    <source>
        <dbReference type="EMBL" id="MDS0280909.1"/>
    </source>
</evidence>
<reference evidence="2 3" key="1">
    <citation type="submission" date="2022-06" db="EMBL/GenBank/DDBJ databases">
        <title>Halomicroarcula sp. a new haloarchaeum isolate from saline soil.</title>
        <authorList>
            <person name="Strakova D."/>
            <person name="Galisteo C."/>
            <person name="Sanchez-Porro C."/>
            <person name="Ventosa A."/>
        </authorList>
    </citation>
    <scope>NUCLEOTIDE SEQUENCE [LARGE SCALE GENOMIC DNA]</scope>
    <source>
        <strain evidence="2 3">S3CR25-11</strain>
    </source>
</reference>
<dbReference type="SUPFAM" id="SSF159071">
    <property type="entry name" value="TrmB C-terminal domain-like"/>
    <property type="match status" value="1"/>
</dbReference>
<comment type="caution">
    <text evidence="2">The sequence shown here is derived from an EMBL/GenBank/DDBJ whole genome shotgun (WGS) entry which is preliminary data.</text>
</comment>